<name>A0A1Y2DX01_9FUNG</name>
<evidence type="ECO:0000313" key="6">
    <source>
        <dbReference type="Proteomes" id="UP000193920"/>
    </source>
</evidence>
<evidence type="ECO:0000259" key="4">
    <source>
        <dbReference type="SMART" id="SM00806"/>
    </source>
</evidence>
<dbReference type="PANTHER" id="PTHR22741">
    <property type="entry name" value="P140CAP/SNIP-RELATED"/>
    <property type="match status" value="1"/>
</dbReference>
<dbReference type="Pfam" id="PF03915">
    <property type="entry name" value="AIP3"/>
    <property type="match status" value="1"/>
</dbReference>
<reference evidence="5 6" key="1">
    <citation type="submission" date="2016-08" db="EMBL/GenBank/DDBJ databases">
        <title>A Parts List for Fungal Cellulosomes Revealed by Comparative Genomics.</title>
        <authorList>
            <consortium name="DOE Joint Genome Institute"/>
            <person name="Haitjema C.H."/>
            <person name="Gilmore S.P."/>
            <person name="Henske J.K."/>
            <person name="Solomon K.V."/>
            <person name="De Groot R."/>
            <person name="Kuo A."/>
            <person name="Mondo S.J."/>
            <person name="Salamov A.A."/>
            <person name="Labutti K."/>
            <person name="Zhao Z."/>
            <person name="Chiniquy J."/>
            <person name="Barry K."/>
            <person name="Brewer H.M."/>
            <person name="Purvine S.O."/>
            <person name="Wright A.T."/>
            <person name="Boxma B."/>
            <person name="Van Alen T."/>
            <person name="Hackstein J.H."/>
            <person name="Baker S.E."/>
            <person name="Grigoriev I.V."/>
            <person name="O'Malley M.A."/>
        </authorList>
    </citation>
    <scope>NUCLEOTIDE SEQUENCE [LARGE SCALE GENOMIC DNA]</scope>
    <source>
        <strain evidence="5 6">G1</strain>
    </source>
</reference>
<keyword evidence="6" id="KW-1185">Reference proteome</keyword>
<sequence>GHQQTSLSCKDLLAEICQWTKESNKAKNVTDSLHKLITELENLEQYDEIKKEDTLAAISVNLQNLLPILLSNNISMDQLEIKKKEVNTIGIELITTLNKVKDKWLKSKGKINYINTSLQNIDDKSTLSPTSQTIKRGSSKRKSNLFTKSFHNSISHLSHSNNHLQSSSEEMEITGPINSPLYMLDKPTMINTMSLFPPPKTDPDMLETILRALPPKPTSSPFEVNAVPPLEIGKSYINNNTSSNTSGNYNENIQLPIITSDNEESLEQNILNVFDFIYGSSLTDNKDNPTEKRNSKNLFNDDKKVDNYEYKQMNDYEYVTKIPNTPLSENTFNQLSNNDNNNNSSKSHEVKASSIIKEKRENDKSINYNNNEKGFNIFLQYKGETKKAFVNKEYISYNSLKELFEKQFNCKNDFKNKEFPKIYINNQNKINLFYELNSSCSDLNENSILKLNIEDEKSKNELLSEIKELKTIINKTSLGLDTNNTSNNEKATDNEINKIPNTEISINTKYDKDTSNTYKELSDIRASILDIVNNFVNSPVVKENKEISPSSETPNSDIQDLKDTINDWINYQKQISSSNIIQTPTSTNPNNTNNSLIEPYKEIENMLNTRISSIQNFMNNELTILNKNVNTKLDNIVTSINEKSPTSPSFKTPDSEDFITNFNNDIKNNMNNLTNELKNYIKEVIDAKIDEKILNSNIGTNKGNSGSNKSLNNTINELKNNVQIVNENINTNNNNLINELIEKISNKRFNEKLDILVNFKNNCDNNEKINSVLENMDKSISDLKVSLKYKNDEIEKLTEITEEMGKKIENNNTIEKEDEQLKYMEFTKTLEEDIKQQLRKLKNDICNNMNGIPSGESNNNENTEKAERFVTNYDQDTIDYVKQIRDNVDKQLLEFRRALFDLSENIKANTSPTSQKGFNPEMIETIRSFRSEMKNQYQDFTEMIKKTLSKKETTNKINKEFQNSGNKVIKDNAYNLINDEFFKLRQFMVEVIKISQTRKATKVGEIGQLPTGIDEQQFIKKTNMTTTSYNTLTNKRNEIKIIKKNIKNIKKQFETFRFDNLQNINKLKCLVSLLSQINPTTPSEQRQLLVNEKNALNLQSEKIKNKLKELRLLLESIGADVSRKCNPKIAVMNYVKNEIKMINSETQQFSETVRNVNVNWKGIWEKELQEIVSEQKILKSNIENSVEFEDECNTLSDGFSVILKVLSIQKEKKEFKMENVLDPEELKESGLYSGLMNEIKLVTDEESSSKRLEAIEKAMKIQEIIRENSSKNEFEVELSNFIESNKYKINKNVMEFENQQNAKKDEILKEIWKSEHDNSSATSNNEVSSQANIPAM</sequence>
<evidence type="ECO:0000313" key="5">
    <source>
        <dbReference type="EMBL" id="ORY63739.1"/>
    </source>
</evidence>
<proteinExistence type="predicted"/>
<feature type="coiled-coil region" evidence="2">
    <location>
        <begin position="663"/>
        <end position="735"/>
    </location>
</feature>
<comment type="caution">
    <text evidence="5">The sequence shown here is derived from an EMBL/GenBank/DDBJ whole genome shotgun (WGS) entry which is preliminary data.</text>
</comment>
<evidence type="ECO:0000256" key="2">
    <source>
        <dbReference type="SAM" id="Coils"/>
    </source>
</evidence>
<dbReference type="SMART" id="SM00806">
    <property type="entry name" value="AIP3"/>
    <property type="match status" value="1"/>
</dbReference>
<keyword evidence="1 2" id="KW-0175">Coiled coil</keyword>
<dbReference type="OrthoDB" id="783096at2759"/>
<feature type="compositionally biased region" description="Polar residues" evidence="3">
    <location>
        <begin position="1319"/>
        <end position="1336"/>
    </location>
</feature>
<dbReference type="EMBL" id="MCOG01000055">
    <property type="protein sequence ID" value="ORY63739.1"/>
    <property type="molecule type" value="Genomic_DNA"/>
</dbReference>
<dbReference type="STRING" id="1754190.A0A1Y2DX01"/>
<dbReference type="GO" id="GO:0005737">
    <property type="term" value="C:cytoplasm"/>
    <property type="evidence" value="ECO:0007669"/>
    <property type="project" value="TreeGrafter"/>
</dbReference>
<dbReference type="GO" id="GO:0005519">
    <property type="term" value="F:cytoskeletal regulatory protein binding"/>
    <property type="evidence" value="ECO:0007669"/>
    <property type="project" value="InterPro"/>
</dbReference>
<dbReference type="Gene3D" id="1.20.58.1540">
    <property type="entry name" value="Actin interacting protein 3, C-terminal domain"/>
    <property type="match status" value="1"/>
</dbReference>
<accession>A0A1Y2DX01</accession>
<dbReference type="GO" id="GO:0051286">
    <property type="term" value="C:cell tip"/>
    <property type="evidence" value="ECO:0007669"/>
    <property type="project" value="TreeGrafter"/>
</dbReference>
<feature type="coiled-coil region" evidence="2">
    <location>
        <begin position="1086"/>
        <end position="1113"/>
    </location>
</feature>
<dbReference type="InterPro" id="IPR005613">
    <property type="entry name" value="AIP3_C"/>
</dbReference>
<protein>
    <recommendedName>
        <fullName evidence="4">Actin interacting protein 3 C-terminal domain-containing protein</fullName>
    </recommendedName>
</protein>
<organism evidence="5 6">
    <name type="scientific">Neocallimastix californiae</name>
    <dbReference type="NCBI Taxonomy" id="1754190"/>
    <lineage>
        <taxon>Eukaryota</taxon>
        <taxon>Fungi</taxon>
        <taxon>Fungi incertae sedis</taxon>
        <taxon>Chytridiomycota</taxon>
        <taxon>Chytridiomycota incertae sedis</taxon>
        <taxon>Neocallimastigomycetes</taxon>
        <taxon>Neocallimastigales</taxon>
        <taxon>Neocallimastigaceae</taxon>
        <taxon>Neocallimastix</taxon>
    </lineage>
</organism>
<feature type="compositionally biased region" description="Basic and acidic residues" evidence="3">
    <location>
        <begin position="346"/>
        <end position="356"/>
    </location>
</feature>
<evidence type="ECO:0000256" key="3">
    <source>
        <dbReference type="SAM" id="MobiDB-lite"/>
    </source>
</evidence>
<dbReference type="GO" id="GO:0030010">
    <property type="term" value="P:establishment of cell polarity"/>
    <property type="evidence" value="ECO:0007669"/>
    <property type="project" value="TreeGrafter"/>
</dbReference>
<dbReference type="InterPro" id="IPR022782">
    <property type="entry name" value="AIP3-like_C"/>
</dbReference>
<feature type="domain" description="Actin interacting protein 3 C-terminal" evidence="4">
    <location>
        <begin position="942"/>
        <end position="1305"/>
    </location>
</feature>
<gene>
    <name evidence="5" type="ORF">LY90DRAFT_700905</name>
</gene>
<feature type="region of interest" description="Disordered" evidence="3">
    <location>
        <begin position="1314"/>
        <end position="1336"/>
    </location>
</feature>
<feature type="compositionally biased region" description="Low complexity" evidence="3">
    <location>
        <begin position="330"/>
        <end position="345"/>
    </location>
</feature>
<evidence type="ECO:0000256" key="1">
    <source>
        <dbReference type="ARBA" id="ARBA00023054"/>
    </source>
</evidence>
<dbReference type="PANTHER" id="PTHR22741:SF10">
    <property type="entry name" value="COILED-COIL DOMAIN-CONTAINING PROTEIN CG32809"/>
    <property type="match status" value="1"/>
</dbReference>
<dbReference type="Proteomes" id="UP000193920">
    <property type="component" value="Unassembled WGS sequence"/>
</dbReference>
<dbReference type="InterPro" id="IPR051825">
    <property type="entry name" value="SRCIN1"/>
</dbReference>
<feature type="region of interest" description="Disordered" evidence="3">
    <location>
        <begin position="329"/>
        <end position="356"/>
    </location>
</feature>
<feature type="non-terminal residue" evidence="5">
    <location>
        <position position="1"/>
    </location>
</feature>